<sequence length="195" mass="20229">MSYPPPGPPGNDPYAQNPYAQQPPQPPTAPYGYPQQPQPGGQPAYGYPQAAPPPGPGGFPGPPPGMMPSKINGVRVMMFIAGGLQTLVSITVMIGLGVAAGSLHGMPGYASAHTPIGVLYIFFGVCLVHAVLGIVLGVFVSKGGSSTRTGGIVWASFLTLFGLPFVPLGLVWMALGITCIVLLAQEGAWFNRPRY</sequence>
<proteinExistence type="predicted"/>
<protein>
    <recommendedName>
        <fullName evidence="5">Integral membrane protein</fullName>
    </recommendedName>
</protein>
<feature type="transmembrane region" description="Helical" evidence="2">
    <location>
        <begin position="76"/>
        <end position="98"/>
    </location>
</feature>
<evidence type="ECO:0000256" key="2">
    <source>
        <dbReference type="SAM" id="Phobius"/>
    </source>
</evidence>
<evidence type="ECO:0000256" key="1">
    <source>
        <dbReference type="SAM" id="MobiDB-lite"/>
    </source>
</evidence>
<keyword evidence="2" id="KW-0812">Transmembrane</keyword>
<dbReference type="EMBL" id="BMMP01000011">
    <property type="protein sequence ID" value="GGO52462.1"/>
    <property type="molecule type" value="Genomic_DNA"/>
</dbReference>
<feature type="transmembrane region" description="Helical" evidence="2">
    <location>
        <begin position="118"/>
        <end position="140"/>
    </location>
</feature>
<feature type="transmembrane region" description="Helical" evidence="2">
    <location>
        <begin position="152"/>
        <end position="185"/>
    </location>
</feature>
<keyword evidence="2" id="KW-0472">Membrane</keyword>
<evidence type="ECO:0000313" key="4">
    <source>
        <dbReference type="Proteomes" id="UP000631535"/>
    </source>
</evidence>
<name>A0ABQ2MHP1_9ACTN</name>
<dbReference type="Proteomes" id="UP000631535">
    <property type="component" value="Unassembled WGS sequence"/>
</dbReference>
<keyword evidence="4" id="KW-1185">Reference proteome</keyword>
<evidence type="ECO:0008006" key="5">
    <source>
        <dbReference type="Google" id="ProtNLM"/>
    </source>
</evidence>
<reference evidence="4" key="1">
    <citation type="journal article" date="2019" name="Int. J. Syst. Evol. Microbiol.">
        <title>The Global Catalogue of Microorganisms (GCM) 10K type strain sequencing project: providing services to taxonomists for standard genome sequencing and annotation.</title>
        <authorList>
            <consortium name="The Broad Institute Genomics Platform"/>
            <consortium name="The Broad Institute Genome Sequencing Center for Infectious Disease"/>
            <person name="Wu L."/>
            <person name="Ma J."/>
        </authorList>
    </citation>
    <scope>NUCLEOTIDE SEQUENCE [LARGE SCALE GENOMIC DNA]</scope>
    <source>
        <strain evidence="4">CGMCC 4.7178</strain>
    </source>
</reference>
<organism evidence="3 4">
    <name type="scientific">Streptomyces daqingensis</name>
    <dbReference type="NCBI Taxonomy" id="1472640"/>
    <lineage>
        <taxon>Bacteria</taxon>
        <taxon>Bacillati</taxon>
        <taxon>Actinomycetota</taxon>
        <taxon>Actinomycetes</taxon>
        <taxon>Kitasatosporales</taxon>
        <taxon>Streptomycetaceae</taxon>
        <taxon>Streptomyces</taxon>
    </lineage>
</organism>
<comment type="caution">
    <text evidence="3">The sequence shown here is derived from an EMBL/GenBank/DDBJ whole genome shotgun (WGS) entry which is preliminary data.</text>
</comment>
<feature type="compositionally biased region" description="Low complexity" evidence="1">
    <location>
        <begin position="30"/>
        <end position="49"/>
    </location>
</feature>
<dbReference type="RefSeq" id="WP_189038238.1">
    <property type="nucleotide sequence ID" value="NZ_BMMP01000011.1"/>
</dbReference>
<feature type="compositionally biased region" description="Pro residues" evidence="1">
    <location>
        <begin position="1"/>
        <end position="11"/>
    </location>
</feature>
<feature type="region of interest" description="Disordered" evidence="1">
    <location>
        <begin position="1"/>
        <end position="65"/>
    </location>
</feature>
<accession>A0ABQ2MHP1</accession>
<gene>
    <name evidence="3" type="ORF">GCM10012287_36850</name>
</gene>
<evidence type="ECO:0000313" key="3">
    <source>
        <dbReference type="EMBL" id="GGO52462.1"/>
    </source>
</evidence>
<feature type="compositionally biased region" description="Pro residues" evidence="1">
    <location>
        <begin position="50"/>
        <end position="65"/>
    </location>
</feature>
<keyword evidence="2" id="KW-1133">Transmembrane helix</keyword>